<comment type="function">
    <text evidence="7">Component of the mitochondrial ribosome (mitoribosome), a dedicated translation machinery responsible for the synthesis of mitochondrial genome-encoded proteins, including at least some of the essential transmembrane subunits of the mitochondrial respiratory chain. The mitoribosomes are attached to the mitochondrial inner membrane and translation products are cotranslationally integrated into the membrane.</text>
</comment>
<dbReference type="SUPFAM" id="SSF55129">
    <property type="entry name" value="Ribosomal protein L30p/L7e"/>
    <property type="match status" value="1"/>
</dbReference>
<feature type="domain" description="Large ribosomal subunit protein uL30-like ferredoxin-like fold" evidence="8">
    <location>
        <begin position="3"/>
        <end position="53"/>
    </location>
</feature>
<keyword evidence="4" id="KW-0496">Mitochondrion</keyword>
<dbReference type="FunFam" id="3.30.1390.20:FF:000010">
    <property type="entry name" value="Large subunit ribosomal protein L30"/>
    <property type="match status" value="1"/>
</dbReference>
<dbReference type="InterPro" id="IPR016082">
    <property type="entry name" value="Ribosomal_uL30_ferredoxin-like"/>
</dbReference>
<gene>
    <name evidence="10" type="ORF">B0I71DRAFT_132152</name>
    <name evidence="9" type="ORF">YALI1_C11930g</name>
</gene>
<reference evidence="9 11" key="1">
    <citation type="journal article" date="2016" name="PLoS ONE">
        <title>Sequence Assembly of Yarrowia lipolytica Strain W29/CLIB89 Shows Transposable Element Diversity.</title>
        <authorList>
            <person name="Magnan C."/>
            <person name="Yu J."/>
            <person name="Chang I."/>
            <person name="Jahn E."/>
            <person name="Kanomata Y."/>
            <person name="Wu J."/>
            <person name="Zeller M."/>
            <person name="Oakes M."/>
            <person name="Baldi P."/>
            <person name="Sandmeyer S."/>
        </authorList>
    </citation>
    <scope>NUCLEOTIDE SEQUENCE [LARGE SCALE GENOMIC DNA]</scope>
    <source>
        <strain evidence="9">CLIB89</strain>
        <strain evidence="11">CLIB89(W29)</strain>
    </source>
</reference>
<dbReference type="GO" id="GO:0005762">
    <property type="term" value="C:mitochondrial large ribosomal subunit"/>
    <property type="evidence" value="ECO:0007669"/>
    <property type="project" value="EnsemblFungi"/>
</dbReference>
<dbReference type="Proteomes" id="UP000256601">
    <property type="component" value="Unassembled WGS sequence"/>
</dbReference>
<dbReference type="OMA" id="FHPAEPQ"/>
<dbReference type="PANTHER" id="PTHR15892:SF2">
    <property type="entry name" value="LARGE RIBOSOMAL SUBUNIT PROTEIN UL30M"/>
    <property type="match status" value="1"/>
</dbReference>
<dbReference type="GO" id="GO:0006412">
    <property type="term" value="P:translation"/>
    <property type="evidence" value="ECO:0007669"/>
    <property type="project" value="InterPro"/>
</dbReference>
<evidence type="ECO:0000256" key="2">
    <source>
        <dbReference type="ARBA" id="ARBA00007594"/>
    </source>
</evidence>
<reference evidence="10 12" key="2">
    <citation type="submission" date="2018-07" db="EMBL/GenBank/DDBJ databases">
        <title>Draft Genome Assemblies for Five Robust Yarrowia lipolytica Strains Exhibiting High Lipid Production and Pentose Sugar Utilization and Sugar Alcohol Secretion from Undetoxified Lignocellulosic Biomass Hydrolysates.</title>
        <authorList>
            <consortium name="DOE Joint Genome Institute"/>
            <person name="Walker C."/>
            <person name="Ryu S."/>
            <person name="Na H."/>
            <person name="Zane M."/>
            <person name="LaButti K."/>
            <person name="Lipzen A."/>
            <person name="Haridas S."/>
            <person name="Barry K."/>
            <person name="Grigoriev I.V."/>
            <person name="Quarterman J."/>
            <person name="Slininger P."/>
            <person name="Dien B."/>
            <person name="Trinh C.T."/>
        </authorList>
    </citation>
    <scope>NUCLEOTIDE SEQUENCE [LARGE SCALE GENOMIC DNA]</scope>
    <source>
        <strain evidence="10 12">YB392</strain>
    </source>
</reference>
<evidence type="ECO:0000256" key="5">
    <source>
        <dbReference type="ARBA" id="ARBA00023274"/>
    </source>
</evidence>
<dbReference type="EMBL" id="CP017555">
    <property type="protein sequence ID" value="AOW02540.1"/>
    <property type="molecule type" value="Genomic_DNA"/>
</dbReference>
<dbReference type="AlphaFoldDB" id="A0A1H6PJA8"/>
<comment type="similarity">
    <text evidence="2">Belongs to the universal ribosomal protein uL30 family.</text>
</comment>
<evidence type="ECO:0000313" key="9">
    <source>
        <dbReference type="EMBL" id="AOW02540.1"/>
    </source>
</evidence>
<keyword evidence="5" id="KW-0687">Ribonucleoprotein</keyword>
<evidence type="ECO:0000256" key="7">
    <source>
        <dbReference type="ARBA" id="ARBA00037226"/>
    </source>
</evidence>
<dbReference type="EMBL" id="KZ858996">
    <property type="protein sequence ID" value="RDW25689.1"/>
    <property type="molecule type" value="Genomic_DNA"/>
</dbReference>
<dbReference type="RefSeq" id="XP_501611.1">
    <property type="nucleotide sequence ID" value="XM_501611.1"/>
</dbReference>
<dbReference type="VEuPathDB" id="FungiDB:YALI1_C11930g"/>
<dbReference type="OrthoDB" id="509901at2759"/>
<evidence type="ECO:0000256" key="6">
    <source>
        <dbReference type="ARBA" id="ARBA00035281"/>
    </source>
</evidence>
<comment type="subcellular location">
    <subcellularLocation>
        <location evidence="1">Mitochondrion</location>
    </subcellularLocation>
</comment>
<dbReference type="VEuPathDB" id="FungiDB:YALI0_C08723g"/>
<evidence type="ECO:0000313" key="11">
    <source>
        <dbReference type="Proteomes" id="UP000182444"/>
    </source>
</evidence>
<dbReference type="CDD" id="cd01658">
    <property type="entry name" value="Ribosomal_L30"/>
    <property type="match status" value="1"/>
</dbReference>
<proteinExistence type="inferred from homology"/>
<evidence type="ECO:0000259" key="8">
    <source>
        <dbReference type="Pfam" id="PF00327"/>
    </source>
</evidence>
<dbReference type="NCBIfam" id="TIGR01308">
    <property type="entry name" value="rpmD_bact"/>
    <property type="match status" value="1"/>
</dbReference>
<evidence type="ECO:0000256" key="1">
    <source>
        <dbReference type="ARBA" id="ARBA00004173"/>
    </source>
</evidence>
<dbReference type="KEGG" id="yli:2910013"/>
<keyword evidence="3 10" id="KW-0689">Ribosomal protein</keyword>
<evidence type="ECO:0000313" key="10">
    <source>
        <dbReference type="EMBL" id="RDW25689.1"/>
    </source>
</evidence>
<evidence type="ECO:0000256" key="4">
    <source>
        <dbReference type="ARBA" id="ARBA00023128"/>
    </source>
</evidence>
<dbReference type="Pfam" id="PF00327">
    <property type="entry name" value="Ribosomal_L30"/>
    <property type="match status" value="1"/>
</dbReference>
<dbReference type="InterPro" id="IPR005996">
    <property type="entry name" value="Ribosomal_uL30_bac-type"/>
</dbReference>
<dbReference type="GeneID" id="2910013"/>
<organism evidence="9 11">
    <name type="scientific">Yarrowia lipolytica</name>
    <name type="common">Candida lipolytica</name>
    <dbReference type="NCBI Taxonomy" id="4952"/>
    <lineage>
        <taxon>Eukaryota</taxon>
        <taxon>Fungi</taxon>
        <taxon>Dikarya</taxon>
        <taxon>Ascomycota</taxon>
        <taxon>Saccharomycotina</taxon>
        <taxon>Dipodascomycetes</taxon>
        <taxon>Dipodascales</taxon>
        <taxon>Dipodascales incertae sedis</taxon>
        <taxon>Yarrowia</taxon>
    </lineage>
</organism>
<sequence>MFYKVTQVRSILRMPWRTRDVLKTLGLGKVGSQKYYKVSPGIAGQLYKVKELVNVEMADQYKSKAQIKADRKTEPGFSVVGSKRA</sequence>
<evidence type="ECO:0000256" key="3">
    <source>
        <dbReference type="ARBA" id="ARBA00022980"/>
    </source>
</evidence>
<dbReference type="InterPro" id="IPR036919">
    <property type="entry name" value="Ribo_uL30_ferredoxin-like_sf"/>
</dbReference>
<evidence type="ECO:0000313" key="12">
    <source>
        <dbReference type="Proteomes" id="UP000256601"/>
    </source>
</evidence>
<dbReference type="Proteomes" id="UP000182444">
    <property type="component" value="Chromosome 1C"/>
</dbReference>
<name>A0A1H6PJA8_YARLL</name>
<dbReference type="eggNOG" id="ENOG502S7S3">
    <property type="taxonomic scope" value="Eukaryota"/>
</dbReference>
<accession>A0A1H6PJA8</accession>
<dbReference type="Gene3D" id="3.30.1390.20">
    <property type="entry name" value="Ribosomal protein L30, ferredoxin-like fold domain"/>
    <property type="match status" value="1"/>
</dbReference>
<dbReference type="GO" id="GO:0003735">
    <property type="term" value="F:structural constituent of ribosome"/>
    <property type="evidence" value="ECO:0007669"/>
    <property type="project" value="EnsemblFungi"/>
</dbReference>
<protein>
    <recommendedName>
        <fullName evidence="6">Large ribosomal subunit protein uL30m</fullName>
    </recommendedName>
</protein>
<dbReference type="PANTHER" id="PTHR15892">
    <property type="entry name" value="MITOCHONDRIAL RIBOSOMAL PROTEIN L30"/>
    <property type="match status" value="1"/>
</dbReference>